<feature type="domain" description="Peptidase C14 caspase" evidence="2">
    <location>
        <begin position="11"/>
        <end position="230"/>
    </location>
</feature>
<proteinExistence type="inferred from homology"/>
<evidence type="ECO:0000313" key="3">
    <source>
        <dbReference type="EMBL" id="GAA2513717.1"/>
    </source>
</evidence>
<protein>
    <recommendedName>
        <fullName evidence="2">Peptidase C14 caspase domain-containing protein</fullName>
    </recommendedName>
</protein>
<comment type="caution">
    <text evidence="3">The sequence shown here is derived from an EMBL/GenBank/DDBJ whole genome shotgun (WGS) entry which is preliminary data.</text>
</comment>
<dbReference type="InterPro" id="IPR029030">
    <property type="entry name" value="Caspase-like_dom_sf"/>
</dbReference>
<dbReference type="Gene3D" id="3.40.1740.10">
    <property type="entry name" value="VC0467-like"/>
    <property type="match status" value="1"/>
</dbReference>
<evidence type="ECO:0000313" key="4">
    <source>
        <dbReference type="Proteomes" id="UP001499978"/>
    </source>
</evidence>
<dbReference type="InterPro" id="IPR011600">
    <property type="entry name" value="Pept_C14_caspase"/>
</dbReference>
<comment type="similarity">
    <text evidence="1">Belongs to the UPF0301 (AlgH) family.</text>
</comment>
<sequence>MERLADPEISRAVLIGAARYDRLPGLPAVAANLDGLAEVLRDPALWGLPDDNCRLLLDPTSPRDVDIALSEAAAAVRSGGMLLVYYAGHGLIDIDSRDLFLGLQDTVPTAVHATAVPYDWVSRNVRRSAAERRLVILDCCYAGRAEMTGPQSRAIALADKARIDKSCLLVAAAATETARAPIGARYTAFSGELIDLMREGLPAGPRLLDVKTIWETLRERLHARQLPQPEVRARNSGDDMPVVRNAALHTHDLSGRVLVASPHVTGPDLREAVVLVLRYHPERGALGVRLNAPGERPVEVAAPRWDHLVSDPAVVFDGGPVVSAGFIAIALLRPDAVAPTRFVRVAGRLGTVALSADTAEMDSALGDLRIFSGYLGWGPGELESDLEQGSLLFADDASDAPFSPRPGELWHEFQGP</sequence>
<dbReference type="PANTHER" id="PTHR30327:SF1">
    <property type="entry name" value="UPF0301 PROTEIN YQGE"/>
    <property type="match status" value="1"/>
</dbReference>
<gene>
    <name evidence="3" type="ORF">GCM10010201_06930</name>
</gene>
<name>A0ABN3N3A4_9ACTN</name>
<evidence type="ECO:0000256" key="1">
    <source>
        <dbReference type="ARBA" id="ARBA00009600"/>
    </source>
</evidence>
<dbReference type="Pfam" id="PF02622">
    <property type="entry name" value="DUF179"/>
    <property type="match status" value="1"/>
</dbReference>
<keyword evidence="4" id="KW-1185">Reference proteome</keyword>
<dbReference type="EMBL" id="BAAARY010000002">
    <property type="protein sequence ID" value="GAA2513717.1"/>
    <property type="molecule type" value="Genomic_DNA"/>
</dbReference>
<dbReference type="Proteomes" id="UP001499978">
    <property type="component" value="Unassembled WGS sequence"/>
</dbReference>
<reference evidence="3 4" key="1">
    <citation type="journal article" date="2019" name="Int. J. Syst. Evol. Microbiol.">
        <title>The Global Catalogue of Microorganisms (GCM) 10K type strain sequencing project: providing services to taxonomists for standard genome sequencing and annotation.</title>
        <authorList>
            <consortium name="The Broad Institute Genomics Platform"/>
            <consortium name="The Broad Institute Genome Sequencing Center for Infectious Disease"/>
            <person name="Wu L."/>
            <person name="Ma J."/>
        </authorList>
    </citation>
    <scope>NUCLEOTIDE SEQUENCE [LARGE SCALE GENOMIC DNA]</scope>
    <source>
        <strain evidence="3 4">JCM 3367</strain>
    </source>
</reference>
<dbReference type="PANTHER" id="PTHR30327">
    <property type="entry name" value="UNCHARACTERIZED PROTEIN YQGE"/>
    <property type="match status" value="1"/>
</dbReference>
<dbReference type="SUPFAM" id="SSF52129">
    <property type="entry name" value="Caspase-like"/>
    <property type="match status" value="1"/>
</dbReference>
<organism evidence="3 4">
    <name type="scientific">Pilimelia columellifera subsp. columellifera</name>
    <dbReference type="NCBI Taxonomy" id="706583"/>
    <lineage>
        <taxon>Bacteria</taxon>
        <taxon>Bacillati</taxon>
        <taxon>Actinomycetota</taxon>
        <taxon>Actinomycetes</taxon>
        <taxon>Micromonosporales</taxon>
        <taxon>Micromonosporaceae</taxon>
        <taxon>Pilimelia</taxon>
    </lineage>
</organism>
<dbReference type="Gene3D" id="3.40.50.1460">
    <property type="match status" value="1"/>
</dbReference>
<dbReference type="Pfam" id="PF00656">
    <property type="entry name" value="Peptidase_C14"/>
    <property type="match status" value="1"/>
</dbReference>
<accession>A0ABN3N3A4</accession>
<dbReference type="SUPFAM" id="SSF143456">
    <property type="entry name" value="VC0467-like"/>
    <property type="match status" value="1"/>
</dbReference>
<dbReference type="NCBIfam" id="NF047832">
    <property type="entry name" value="caspase_w_EACC1"/>
    <property type="match status" value="1"/>
</dbReference>
<dbReference type="InterPro" id="IPR003774">
    <property type="entry name" value="AlgH-like"/>
</dbReference>
<evidence type="ECO:0000259" key="2">
    <source>
        <dbReference type="Pfam" id="PF00656"/>
    </source>
</evidence>